<gene>
    <name evidence="1" type="ORF">KO353_01000</name>
</gene>
<dbReference type="Proteomes" id="UP000694001">
    <property type="component" value="Chromosome"/>
</dbReference>
<keyword evidence="2" id="KW-1185">Reference proteome</keyword>
<sequence>MIRTGLRIAMAARAQHRAAIPRSPLLPPRSAGTEGRNEAELFALLARGRMIGPAVAAA</sequence>
<organism evidence="1 2">
    <name type="scientific">Elioraea tepida</name>
    <dbReference type="NCBI Taxonomy" id="2843330"/>
    <lineage>
        <taxon>Bacteria</taxon>
        <taxon>Pseudomonadati</taxon>
        <taxon>Pseudomonadota</taxon>
        <taxon>Alphaproteobacteria</taxon>
        <taxon>Acetobacterales</taxon>
        <taxon>Elioraeaceae</taxon>
        <taxon>Elioraea</taxon>
    </lineage>
</organism>
<name>A0A975U351_9PROT</name>
<accession>A0A975U351</accession>
<dbReference type="EMBL" id="CP076448">
    <property type="protein sequence ID" value="QXM24883.1"/>
    <property type="molecule type" value="Genomic_DNA"/>
</dbReference>
<evidence type="ECO:0000313" key="2">
    <source>
        <dbReference type="Proteomes" id="UP000694001"/>
    </source>
</evidence>
<dbReference type="RefSeq" id="WP_218285940.1">
    <property type="nucleotide sequence ID" value="NZ_CP076448.1"/>
</dbReference>
<dbReference type="KEGG" id="elio:KO353_01000"/>
<evidence type="ECO:0000313" key="1">
    <source>
        <dbReference type="EMBL" id="QXM24883.1"/>
    </source>
</evidence>
<proteinExistence type="predicted"/>
<dbReference type="AlphaFoldDB" id="A0A975U351"/>
<protein>
    <submittedName>
        <fullName evidence="1">Nitrile hydratase subunit alpha</fullName>
    </submittedName>
</protein>
<reference evidence="1" key="1">
    <citation type="submission" date="2021-06" db="EMBL/GenBank/DDBJ databases">
        <title>Elioraea tepida, sp. nov., a moderately thermophilic aerobic anoxygenic phototrophic bacterium isolated from an alkaline siliceous hot spring mat community in Yellowstone National Park, WY, USA.</title>
        <authorList>
            <person name="Saini M.K."/>
            <person name="Yoshida S."/>
            <person name="Sebastian A."/>
            <person name="Hirose S."/>
            <person name="Hara E."/>
            <person name="Tamaki H."/>
            <person name="Soulier N.T."/>
            <person name="Albert I."/>
            <person name="Hanada S."/>
            <person name="Bryant D.A."/>
            <person name="Tank M."/>
        </authorList>
    </citation>
    <scope>NUCLEOTIDE SEQUENCE</scope>
    <source>
        <strain evidence="1">MS-P2</strain>
    </source>
</reference>